<reference evidence="3 4" key="1">
    <citation type="submission" date="2023-07" db="EMBL/GenBank/DDBJ databases">
        <title>Sequencing the genomes of 1000 actinobacteria strains.</title>
        <authorList>
            <person name="Klenk H.-P."/>
        </authorList>
    </citation>
    <scope>NUCLEOTIDE SEQUENCE [LARGE SCALE GENOMIC DNA]</scope>
    <source>
        <strain evidence="3 4">DSM 44711</strain>
    </source>
</reference>
<feature type="transmembrane region" description="Helical" evidence="2">
    <location>
        <begin position="53"/>
        <end position="74"/>
    </location>
</feature>
<sequence>MTPDDRARTALRDFASAVPEPADEALDRVWRTVSARVEAGESRRRRPLRFPRLLVPVAAAVAVVVAAGVAAVLVHTQRSEPLPPSFTSDPEVVRRVLGELAEAGAGRPPLEIRKGQLLYIRHDTLRTMDPASRCEESGAAEWFTTVLELKQVFRLADADDLAALPAYRDRLEQERAADEAWGLPRPPGEDDRPVLGQPAPVAGPRYDDPDVLRRDLVSAGIPVDIDDPHWRLQVFSWAYRAEWQPLLRPEQRAMLLRVLVDLDVSVAGVALDGRDLVAVRLDDSPMREPELLFDRSTGWRVGTQVTRFDPARRKEPLDPPVAGCPLEPWIAERTLDTYAVVEEPGQVP</sequence>
<dbReference type="Proteomes" id="UP001183629">
    <property type="component" value="Unassembled WGS sequence"/>
</dbReference>
<evidence type="ECO:0000256" key="1">
    <source>
        <dbReference type="SAM" id="MobiDB-lite"/>
    </source>
</evidence>
<dbReference type="AlphaFoldDB" id="A0AAE4CUW6"/>
<gene>
    <name evidence="3" type="ORF">J2S44_005102</name>
</gene>
<dbReference type="EMBL" id="JAVDYC010000001">
    <property type="protein sequence ID" value="MDR7324852.1"/>
    <property type="molecule type" value="Genomic_DNA"/>
</dbReference>
<comment type="caution">
    <text evidence="3">The sequence shown here is derived from an EMBL/GenBank/DDBJ whole genome shotgun (WGS) entry which is preliminary data.</text>
</comment>
<evidence type="ECO:0008006" key="5">
    <source>
        <dbReference type="Google" id="ProtNLM"/>
    </source>
</evidence>
<evidence type="ECO:0000256" key="2">
    <source>
        <dbReference type="SAM" id="Phobius"/>
    </source>
</evidence>
<evidence type="ECO:0000313" key="4">
    <source>
        <dbReference type="Proteomes" id="UP001183629"/>
    </source>
</evidence>
<feature type="region of interest" description="Disordered" evidence="1">
    <location>
        <begin position="176"/>
        <end position="196"/>
    </location>
</feature>
<keyword evidence="4" id="KW-1185">Reference proteome</keyword>
<evidence type="ECO:0000313" key="3">
    <source>
        <dbReference type="EMBL" id="MDR7324852.1"/>
    </source>
</evidence>
<organism evidence="3 4">
    <name type="scientific">Catenuloplanes niger</name>
    <dbReference type="NCBI Taxonomy" id="587534"/>
    <lineage>
        <taxon>Bacteria</taxon>
        <taxon>Bacillati</taxon>
        <taxon>Actinomycetota</taxon>
        <taxon>Actinomycetes</taxon>
        <taxon>Micromonosporales</taxon>
        <taxon>Micromonosporaceae</taxon>
        <taxon>Catenuloplanes</taxon>
    </lineage>
</organism>
<keyword evidence="2" id="KW-0472">Membrane</keyword>
<dbReference type="RefSeq" id="WP_310418879.1">
    <property type="nucleotide sequence ID" value="NZ_JAVDYC010000001.1"/>
</dbReference>
<keyword evidence="2" id="KW-0812">Transmembrane</keyword>
<name>A0AAE4CUW6_9ACTN</name>
<keyword evidence="2" id="KW-1133">Transmembrane helix</keyword>
<protein>
    <recommendedName>
        <fullName evidence="5">CU044_5270 family protein</fullName>
    </recommendedName>
</protein>
<accession>A0AAE4CUW6</accession>
<proteinExistence type="predicted"/>